<evidence type="ECO:0000256" key="8">
    <source>
        <dbReference type="ARBA" id="ARBA00070337"/>
    </source>
</evidence>
<proteinExistence type="predicted"/>
<keyword evidence="6 10" id="KW-0472">Membrane</keyword>
<accession>A0A835P171</accession>
<dbReference type="InterPro" id="IPR050614">
    <property type="entry name" value="Synaptic_Scaffolding_LAP-MAGUK"/>
</dbReference>
<evidence type="ECO:0000256" key="1">
    <source>
        <dbReference type="ARBA" id="ARBA00004294"/>
    </source>
</evidence>
<comment type="subunit">
    <text evidence="7">Binds (via the PDZ domain) to isoform 2A of SYNJ2 (via the unique motif in the C-terminus). Interacts (via C-terminus) with RALBP1. Interacts (via PDZ domain) with ACVR2A (via C-terminus) and ACVR2B (via C-terminus). Forms a ternary complex with ACVR2A and RALBP1. Interacts with MAPK12. Interacts with DLL1; enhances DLL1 protein stability, and promotes notch signaling in endothelial cells.</text>
</comment>
<dbReference type="GO" id="GO:0045197">
    <property type="term" value="P:establishment or maintenance of epithelial cell apical/basal polarity"/>
    <property type="evidence" value="ECO:0007669"/>
    <property type="project" value="TreeGrafter"/>
</dbReference>
<gene>
    <name evidence="13" type="ORF">IHE44_0013939</name>
    <name evidence="12" type="ORF">IHE44_014586</name>
</gene>
<dbReference type="GO" id="GO:0019901">
    <property type="term" value="F:protein kinase binding"/>
    <property type="evidence" value="ECO:0007669"/>
    <property type="project" value="TreeGrafter"/>
</dbReference>
<dbReference type="Proteomes" id="UP000618051">
    <property type="component" value="Unassembled WGS sequence"/>
</dbReference>
<evidence type="ECO:0000256" key="3">
    <source>
        <dbReference type="ARBA" id="ARBA00022787"/>
    </source>
</evidence>
<dbReference type="SMART" id="SM00228">
    <property type="entry name" value="PDZ"/>
    <property type="match status" value="1"/>
</dbReference>
<dbReference type="CDD" id="cd06709">
    <property type="entry name" value="PDZ_SYNJ2BP-like"/>
    <property type="match status" value="1"/>
</dbReference>
<dbReference type="OrthoDB" id="123971at2759"/>
<evidence type="ECO:0000256" key="5">
    <source>
        <dbReference type="ARBA" id="ARBA00023128"/>
    </source>
</evidence>
<dbReference type="PROSITE" id="PS50106">
    <property type="entry name" value="PDZ"/>
    <property type="match status" value="1"/>
</dbReference>
<keyword evidence="5" id="KW-0496">Mitochondrion</keyword>
<dbReference type="InterPro" id="IPR036034">
    <property type="entry name" value="PDZ_sf"/>
</dbReference>
<protein>
    <recommendedName>
        <fullName evidence="8">Synaptojanin-2-binding protein</fullName>
    </recommendedName>
    <alternativeName>
        <fullName evidence="9">Mitochondrial outer membrane protein 25</fullName>
    </alternativeName>
</protein>
<dbReference type="GO" id="GO:0030054">
    <property type="term" value="C:cell junction"/>
    <property type="evidence" value="ECO:0007669"/>
    <property type="project" value="TreeGrafter"/>
</dbReference>
<evidence type="ECO:0000256" key="2">
    <source>
        <dbReference type="ARBA" id="ARBA00022692"/>
    </source>
</evidence>
<evidence type="ECO:0000256" key="7">
    <source>
        <dbReference type="ARBA" id="ARBA00063547"/>
    </source>
</evidence>
<comment type="subcellular location">
    <subcellularLocation>
        <location evidence="1">Mitochondrion outer membrane</location>
    </subcellularLocation>
</comment>
<evidence type="ECO:0000313" key="12">
    <source>
        <dbReference type="EMBL" id="KAG0130526.1"/>
    </source>
</evidence>
<dbReference type="FunFam" id="2.30.42.10:FF:000161">
    <property type="entry name" value="Synaptojanin-2-binding protein"/>
    <property type="match status" value="1"/>
</dbReference>
<keyword evidence="2 10" id="KW-0812">Transmembrane</keyword>
<dbReference type="EMBL" id="JADDUC020000007">
    <property type="protein sequence ID" value="KAI1237849.1"/>
    <property type="molecule type" value="Genomic_DNA"/>
</dbReference>
<evidence type="ECO:0000259" key="11">
    <source>
        <dbReference type="PROSITE" id="PS50106"/>
    </source>
</evidence>
<dbReference type="PANTHER" id="PTHR23119:SF51">
    <property type="entry name" value="DISKS LARGE 1 TUMOR SUPPRESSOR PROTEIN"/>
    <property type="match status" value="1"/>
</dbReference>
<keyword evidence="4 10" id="KW-1133">Transmembrane helix</keyword>
<keyword evidence="14" id="KW-1185">Reference proteome</keyword>
<evidence type="ECO:0000313" key="14">
    <source>
        <dbReference type="Proteomes" id="UP000618051"/>
    </source>
</evidence>
<dbReference type="GO" id="GO:0016323">
    <property type="term" value="C:basolateral plasma membrane"/>
    <property type="evidence" value="ECO:0007669"/>
    <property type="project" value="TreeGrafter"/>
</dbReference>
<dbReference type="Pfam" id="PF00595">
    <property type="entry name" value="PDZ"/>
    <property type="match status" value="1"/>
</dbReference>
<evidence type="ECO:0000256" key="9">
    <source>
        <dbReference type="ARBA" id="ARBA00075222"/>
    </source>
</evidence>
<evidence type="ECO:0000256" key="6">
    <source>
        <dbReference type="ARBA" id="ARBA00023136"/>
    </source>
</evidence>
<name>A0A835P171_9PASS</name>
<dbReference type="Gene3D" id="2.30.42.10">
    <property type="match status" value="1"/>
</dbReference>
<dbReference type="PANTHER" id="PTHR23119">
    <property type="entry name" value="DISCS LARGE"/>
    <property type="match status" value="1"/>
</dbReference>
<reference evidence="13" key="3">
    <citation type="submission" date="2022-01" db="EMBL/GenBank/DDBJ databases">
        <authorList>
            <person name="Rubenstein D.R."/>
        </authorList>
    </citation>
    <scope>NUCLEOTIDE SEQUENCE</scope>
    <source>
        <strain evidence="13">SS15</strain>
        <tissue evidence="13">Liver</tissue>
    </source>
</reference>
<dbReference type="EMBL" id="JADDUC010000010">
    <property type="protein sequence ID" value="KAG0130526.1"/>
    <property type="molecule type" value="Genomic_DNA"/>
</dbReference>
<sequence>MKLVYYCAQLALLGTDIILVEICQEGKGKKRYGLGFNIVGGTDQQYVANDSSIYVSWIKKDGAAYLDGRLQEGDKILAINGKDLKDLRHKDAVELFRNAGYHVSLKIQRRLQPQNGPVSHRGDGDSGGLPLAAILVPGLALAVTAVWVLLRYRQRMYSIHLPYGLAPEVLKVECLLCEASSDGIFLSFNYSPGQESANPKDCLWMEFIFKGLFWEAVSAQLIEESQTRLCLPQTLKLYSSQSQSFTDGRNKVLGQHAGRTGVTEAGGLPSGLAEEMLKSLYQHEFFGQYFLLDSNMSCGKRKLGGNWTRLENRSYFLILLVYFNQKEANTQTCLIPVNLPDDLDSWLNVVAICRPALHTLLMACRTETWTGQRPCPVSHWNVSVLFTVPSKATFVMDLEEINFKTFTGQNIKARGCLLPFPNNKSLLCMNV</sequence>
<dbReference type="AlphaFoldDB" id="A0A835P171"/>
<reference evidence="12" key="1">
    <citation type="submission" date="2020-10" db="EMBL/GenBank/DDBJ databases">
        <title>Feather gene expression reveals the developmental basis of iridescence in African starlings.</title>
        <authorList>
            <person name="Rubenstein D.R."/>
        </authorList>
    </citation>
    <scope>NUCLEOTIDE SEQUENCE</scope>
    <source>
        <strain evidence="12">SS15</strain>
        <tissue evidence="12">Liver</tissue>
    </source>
</reference>
<dbReference type="GO" id="GO:0098609">
    <property type="term" value="P:cell-cell adhesion"/>
    <property type="evidence" value="ECO:0007669"/>
    <property type="project" value="TreeGrafter"/>
</dbReference>
<comment type="caution">
    <text evidence="12">The sequence shown here is derived from an EMBL/GenBank/DDBJ whole genome shotgun (WGS) entry which is preliminary data.</text>
</comment>
<dbReference type="GO" id="GO:0043113">
    <property type="term" value="P:receptor clustering"/>
    <property type="evidence" value="ECO:0007669"/>
    <property type="project" value="TreeGrafter"/>
</dbReference>
<evidence type="ECO:0000313" key="13">
    <source>
        <dbReference type="EMBL" id="KAI1237849.1"/>
    </source>
</evidence>
<dbReference type="SUPFAM" id="SSF50156">
    <property type="entry name" value="PDZ domain-like"/>
    <property type="match status" value="1"/>
</dbReference>
<feature type="transmembrane region" description="Helical" evidence="10">
    <location>
        <begin position="129"/>
        <end position="150"/>
    </location>
</feature>
<organism evidence="12">
    <name type="scientific">Lamprotornis superbus</name>
    <dbReference type="NCBI Taxonomy" id="245042"/>
    <lineage>
        <taxon>Eukaryota</taxon>
        <taxon>Metazoa</taxon>
        <taxon>Chordata</taxon>
        <taxon>Craniata</taxon>
        <taxon>Vertebrata</taxon>
        <taxon>Euteleostomi</taxon>
        <taxon>Archelosauria</taxon>
        <taxon>Archosauria</taxon>
        <taxon>Dinosauria</taxon>
        <taxon>Saurischia</taxon>
        <taxon>Theropoda</taxon>
        <taxon>Coelurosauria</taxon>
        <taxon>Aves</taxon>
        <taxon>Neognathae</taxon>
        <taxon>Neoaves</taxon>
        <taxon>Telluraves</taxon>
        <taxon>Australaves</taxon>
        <taxon>Passeriformes</taxon>
        <taxon>Sturnidae</taxon>
        <taxon>Lamprotornis</taxon>
    </lineage>
</organism>
<evidence type="ECO:0000256" key="4">
    <source>
        <dbReference type="ARBA" id="ARBA00022989"/>
    </source>
</evidence>
<dbReference type="InterPro" id="IPR001478">
    <property type="entry name" value="PDZ"/>
</dbReference>
<feature type="domain" description="PDZ" evidence="11">
    <location>
        <begin position="19"/>
        <end position="111"/>
    </location>
</feature>
<reference evidence="13 14" key="2">
    <citation type="journal article" date="2021" name="J. Hered.">
        <title>Feather Gene Expression Elucidates the Developmental Basis of Plumage Iridescence in African Starlings.</title>
        <authorList>
            <person name="Rubenstein D.R."/>
            <person name="Corvelo A."/>
            <person name="MacManes M.D."/>
            <person name="Maia R."/>
            <person name="Narzisi G."/>
            <person name="Rousaki A."/>
            <person name="Vandenabeele P."/>
            <person name="Shawkey M.D."/>
            <person name="Solomon J."/>
        </authorList>
    </citation>
    <scope>NUCLEOTIDE SEQUENCE [LARGE SCALE GENOMIC DNA]</scope>
    <source>
        <strain evidence="13">SS15</strain>
    </source>
</reference>
<dbReference type="GO" id="GO:0005741">
    <property type="term" value="C:mitochondrial outer membrane"/>
    <property type="evidence" value="ECO:0007669"/>
    <property type="project" value="UniProtKB-SubCell"/>
</dbReference>
<keyword evidence="3" id="KW-1000">Mitochondrion outer membrane</keyword>
<evidence type="ECO:0000256" key="10">
    <source>
        <dbReference type="SAM" id="Phobius"/>
    </source>
</evidence>
<dbReference type="GO" id="GO:0097120">
    <property type="term" value="P:receptor localization to synapse"/>
    <property type="evidence" value="ECO:0007669"/>
    <property type="project" value="TreeGrafter"/>
</dbReference>